<keyword evidence="3" id="KW-0227">DNA damage</keyword>
<evidence type="ECO:0000256" key="4">
    <source>
        <dbReference type="ARBA" id="ARBA00022801"/>
    </source>
</evidence>
<dbReference type="Gene3D" id="3.40.960.10">
    <property type="entry name" value="VSR Endonuclease"/>
    <property type="match status" value="1"/>
</dbReference>
<dbReference type="Proteomes" id="UP000239203">
    <property type="component" value="Unassembled WGS sequence"/>
</dbReference>
<sequence length="246" mass="27428">MSVGDRAWKPKPGRTAAETIAEQDRAAGGRHLRMVDLGADRYARASVDLRVNRSDSEVTARLRWSNRGKVHTHDLGVVPHPTRARNLVEAWTMARRAGLVTPERLPEGSWASSAGVRASMRGNRGRDTAPELALRTLLHARGLRYRVSARPLPGSRRTADVVFPRARVAVFIDGCYWHGCPEHHRPSTVNSAFWRDKIEGNRRRDAETTTLLETAGWSVIRAWEHDDPKVTADLVEVAVRARATNG</sequence>
<evidence type="ECO:0000256" key="3">
    <source>
        <dbReference type="ARBA" id="ARBA00022763"/>
    </source>
</evidence>
<organism evidence="7 8">
    <name type="scientific">Actinokineospora auranticolor</name>
    <dbReference type="NCBI Taxonomy" id="155976"/>
    <lineage>
        <taxon>Bacteria</taxon>
        <taxon>Bacillati</taxon>
        <taxon>Actinomycetota</taxon>
        <taxon>Actinomycetes</taxon>
        <taxon>Pseudonocardiales</taxon>
        <taxon>Pseudonocardiaceae</taxon>
        <taxon>Actinokineospora</taxon>
    </lineage>
</organism>
<dbReference type="RefSeq" id="WP_342752238.1">
    <property type="nucleotide sequence ID" value="NZ_CP154825.1"/>
</dbReference>
<dbReference type="Pfam" id="PF03852">
    <property type="entry name" value="Vsr"/>
    <property type="match status" value="1"/>
</dbReference>
<evidence type="ECO:0000256" key="5">
    <source>
        <dbReference type="ARBA" id="ARBA00023204"/>
    </source>
</evidence>
<evidence type="ECO:0000256" key="6">
    <source>
        <dbReference type="ARBA" id="ARBA00029466"/>
    </source>
</evidence>
<keyword evidence="4" id="KW-0378">Hydrolase</keyword>
<dbReference type="InterPro" id="IPR011335">
    <property type="entry name" value="Restrct_endonuc-II-like"/>
</dbReference>
<evidence type="ECO:0000256" key="1">
    <source>
        <dbReference type="ARBA" id="ARBA00022722"/>
    </source>
</evidence>
<proteinExistence type="inferred from homology"/>
<comment type="caution">
    <text evidence="7">The sequence shown here is derived from an EMBL/GenBank/DDBJ whole genome shotgun (WGS) entry which is preliminary data.</text>
</comment>
<keyword evidence="2 7" id="KW-0255">Endonuclease</keyword>
<dbReference type="CDD" id="cd00221">
    <property type="entry name" value="Vsr"/>
    <property type="match status" value="1"/>
</dbReference>
<keyword evidence="8" id="KW-1185">Reference proteome</keyword>
<protein>
    <submittedName>
        <fullName evidence="7">DNA mismatch endonuclease (Patch repair protein)</fullName>
    </submittedName>
</protein>
<dbReference type="InterPro" id="IPR004603">
    <property type="entry name" value="DNA_mismatch_endonuc_vsr"/>
</dbReference>
<name>A0A2S6H173_9PSEU</name>
<evidence type="ECO:0000256" key="2">
    <source>
        <dbReference type="ARBA" id="ARBA00022759"/>
    </source>
</evidence>
<keyword evidence="5" id="KW-0234">DNA repair</keyword>
<keyword evidence="1" id="KW-0540">Nuclease</keyword>
<gene>
    <name evidence="7" type="ORF">CLV40_101370</name>
</gene>
<dbReference type="AlphaFoldDB" id="A0A2S6H173"/>
<dbReference type="GO" id="GO:0006298">
    <property type="term" value="P:mismatch repair"/>
    <property type="evidence" value="ECO:0007669"/>
    <property type="project" value="InterPro"/>
</dbReference>
<evidence type="ECO:0000313" key="8">
    <source>
        <dbReference type="Proteomes" id="UP000239203"/>
    </source>
</evidence>
<dbReference type="GO" id="GO:0016787">
    <property type="term" value="F:hydrolase activity"/>
    <property type="evidence" value="ECO:0007669"/>
    <property type="project" value="UniProtKB-KW"/>
</dbReference>
<dbReference type="EMBL" id="PTIX01000001">
    <property type="protein sequence ID" value="PPK71181.1"/>
    <property type="molecule type" value="Genomic_DNA"/>
</dbReference>
<accession>A0A2S6H173</accession>
<dbReference type="SUPFAM" id="SSF52980">
    <property type="entry name" value="Restriction endonuclease-like"/>
    <property type="match status" value="1"/>
</dbReference>
<evidence type="ECO:0000313" key="7">
    <source>
        <dbReference type="EMBL" id="PPK71181.1"/>
    </source>
</evidence>
<reference evidence="7 8" key="1">
    <citation type="submission" date="2018-02" db="EMBL/GenBank/DDBJ databases">
        <title>Genomic Encyclopedia of Archaeal and Bacterial Type Strains, Phase II (KMG-II): from individual species to whole genera.</title>
        <authorList>
            <person name="Goeker M."/>
        </authorList>
    </citation>
    <scope>NUCLEOTIDE SEQUENCE [LARGE SCALE GENOMIC DNA]</scope>
    <source>
        <strain evidence="7 8">YU 961-1</strain>
    </source>
</reference>
<comment type="similarity">
    <text evidence="6">Belongs to the Vsr family.</text>
</comment>
<dbReference type="GO" id="GO:0004519">
    <property type="term" value="F:endonuclease activity"/>
    <property type="evidence" value="ECO:0007669"/>
    <property type="project" value="UniProtKB-KW"/>
</dbReference>
<dbReference type="NCBIfam" id="TIGR00632">
    <property type="entry name" value="vsr"/>
    <property type="match status" value="1"/>
</dbReference>